<keyword evidence="2" id="KW-1185">Reference proteome</keyword>
<proteinExistence type="predicted"/>
<gene>
    <name evidence="1" type="ORF">I4F81_012835</name>
</gene>
<organism evidence="1 2">
    <name type="scientific">Pyropia yezoensis</name>
    <name type="common">Susabi-nori</name>
    <name type="synonym">Porphyra yezoensis</name>
    <dbReference type="NCBI Taxonomy" id="2788"/>
    <lineage>
        <taxon>Eukaryota</taxon>
        <taxon>Rhodophyta</taxon>
        <taxon>Bangiophyceae</taxon>
        <taxon>Bangiales</taxon>
        <taxon>Bangiaceae</taxon>
        <taxon>Pyropia</taxon>
    </lineage>
</organism>
<evidence type="ECO:0000313" key="2">
    <source>
        <dbReference type="Proteomes" id="UP000798662"/>
    </source>
</evidence>
<sequence>MQGDVLPYEGGESPAVVLGVNPDADDGVLAYIDSYTATLPLEDVWPVYLRAAALSAWDCPAAAATAYAAALEVAFSSIADAHERVAAVLLATGDMASAAAAARRAATLRVGAVGVENAAGVTFEADFGPFLPPSPGVAAPVVAVLAAYAAGDDRQAMAAAAVAAAAQTDAEPDSASASTAGLGVAELRLWRAAASARAAGGWPGVAVVDDAEGGAGDTAAEAAVVDAAAGPIAAMAALADGTVSLDNLSAAAGGVLLRRLAATRLGAARDGALPDRFETKQAE</sequence>
<dbReference type="Proteomes" id="UP000798662">
    <property type="component" value="Chromosome 3"/>
</dbReference>
<dbReference type="EMBL" id="CM020620">
    <property type="protein sequence ID" value="KAK1870373.1"/>
    <property type="molecule type" value="Genomic_DNA"/>
</dbReference>
<accession>A0ACC3CK43</accession>
<comment type="caution">
    <text evidence="1">The sequence shown here is derived from an EMBL/GenBank/DDBJ whole genome shotgun (WGS) entry which is preliminary data.</text>
</comment>
<name>A0ACC3CK43_PYRYE</name>
<evidence type="ECO:0000313" key="1">
    <source>
        <dbReference type="EMBL" id="KAK1870373.1"/>
    </source>
</evidence>
<protein>
    <submittedName>
        <fullName evidence="1">Uncharacterized protein</fullName>
    </submittedName>
</protein>
<reference evidence="1" key="1">
    <citation type="submission" date="2019-11" db="EMBL/GenBank/DDBJ databases">
        <title>Nori genome reveals adaptations in red seaweeds to the harsh intertidal environment.</title>
        <authorList>
            <person name="Wang D."/>
            <person name="Mao Y."/>
        </authorList>
    </citation>
    <scope>NUCLEOTIDE SEQUENCE</scope>
    <source>
        <tissue evidence="1">Gametophyte</tissue>
    </source>
</reference>